<dbReference type="PROSITE" id="PS51766">
    <property type="entry name" value="DOCKERIN"/>
    <property type="match status" value="1"/>
</dbReference>
<dbReference type="InterPro" id="IPR036439">
    <property type="entry name" value="Dockerin_dom_sf"/>
</dbReference>
<protein>
    <recommendedName>
        <fullName evidence="1">Dockerin domain-containing protein</fullName>
    </recommendedName>
</protein>
<organism evidence="2">
    <name type="scientific">Singulisphaera sp. Ch08</name>
    <dbReference type="NCBI Taxonomy" id="3120278"/>
    <lineage>
        <taxon>Bacteria</taxon>
        <taxon>Pseudomonadati</taxon>
        <taxon>Planctomycetota</taxon>
        <taxon>Planctomycetia</taxon>
        <taxon>Isosphaerales</taxon>
        <taxon>Isosphaeraceae</taxon>
        <taxon>Singulisphaera</taxon>
    </lineage>
</organism>
<dbReference type="AlphaFoldDB" id="A0AAU7CD92"/>
<dbReference type="Gene3D" id="1.10.1330.10">
    <property type="entry name" value="Dockerin domain"/>
    <property type="match status" value="1"/>
</dbReference>
<dbReference type="SUPFAM" id="SSF63446">
    <property type="entry name" value="Type I dockerin domain"/>
    <property type="match status" value="1"/>
</dbReference>
<dbReference type="EMBL" id="CP155447">
    <property type="protein sequence ID" value="XBH03093.1"/>
    <property type="molecule type" value="Genomic_DNA"/>
</dbReference>
<accession>A0AAU7CD92</accession>
<sequence>MSLTKAQFRPLVETCEPRVAMNADVPSNTLGVVQGEVQAPQTTAEVSVPVSARNINRRHSIIIGESVRPEEGSSLIPAVTHARGASGEPLAVRQGIQAGRNRHKPTHAYVRTGQAGTVTTGVTGRAGTTGGFQLRATLPGDVDGDGQVTLSDQKAFLDTYLSRARNAKYLPSADANQNGQVGHGDAKFLLRNIKPLTPKVPLSVFLTLAPEDAAKGPTPKTSGGKTHHQDVTILGHTTPGTFIFTDSGLGDFSFRGEVIAADAQGNFAIKVRNKEGLTNYNFLAIDPYGQQVTRVYPVYWLDFAASGSKLK</sequence>
<name>A0AAU7CD92_9BACT</name>
<proteinExistence type="predicted"/>
<reference evidence="2" key="1">
    <citation type="submission" date="2024-05" db="EMBL/GenBank/DDBJ databases">
        <title>Planctomycetes of the genus Singulisphaera possess chitinolytic capabilities.</title>
        <authorList>
            <person name="Ivanova A."/>
        </authorList>
    </citation>
    <scope>NUCLEOTIDE SEQUENCE</scope>
    <source>
        <strain evidence="2">Ch08T</strain>
    </source>
</reference>
<dbReference type="GO" id="GO:0000272">
    <property type="term" value="P:polysaccharide catabolic process"/>
    <property type="evidence" value="ECO:0007669"/>
    <property type="project" value="InterPro"/>
</dbReference>
<dbReference type="InterPro" id="IPR016134">
    <property type="entry name" value="Dockerin_dom"/>
</dbReference>
<feature type="domain" description="Dockerin" evidence="1">
    <location>
        <begin position="135"/>
        <end position="202"/>
    </location>
</feature>
<evidence type="ECO:0000313" key="2">
    <source>
        <dbReference type="EMBL" id="XBH03093.1"/>
    </source>
</evidence>
<dbReference type="RefSeq" id="WP_406695832.1">
    <property type="nucleotide sequence ID" value="NZ_CP155447.1"/>
</dbReference>
<evidence type="ECO:0000259" key="1">
    <source>
        <dbReference type="PROSITE" id="PS51766"/>
    </source>
</evidence>
<gene>
    <name evidence="2" type="ORF">V5E97_33020</name>
</gene>